<keyword evidence="6 7" id="KW-0472">Membrane</keyword>
<evidence type="ECO:0000256" key="2">
    <source>
        <dbReference type="ARBA" id="ARBA00022448"/>
    </source>
</evidence>
<feature type="domain" description="Major facilitator superfamily (MFS) profile" evidence="8">
    <location>
        <begin position="229"/>
        <end position="425"/>
    </location>
</feature>
<dbReference type="SUPFAM" id="SSF103473">
    <property type="entry name" value="MFS general substrate transporter"/>
    <property type="match status" value="1"/>
</dbReference>
<feature type="transmembrane region" description="Helical" evidence="7">
    <location>
        <begin position="321"/>
        <end position="343"/>
    </location>
</feature>
<accession>A0A4R5DBQ7</accession>
<name>A0A4R5DBQ7_9ACTN</name>
<evidence type="ECO:0000259" key="8">
    <source>
        <dbReference type="PROSITE" id="PS50850"/>
    </source>
</evidence>
<evidence type="ECO:0000256" key="4">
    <source>
        <dbReference type="ARBA" id="ARBA00022692"/>
    </source>
</evidence>
<dbReference type="InParanoid" id="A0A4R5DBQ7"/>
<feature type="transmembrane region" description="Helical" evidence="7">
    <location>
        <begin position="231"/>
        <end position="255"/>
    </location>
</feature>
<feature type="transmembrane region" description="Helical" evidence="7">
    <location>
        <begin position="114"/>
        <end position="136"/>
    </location>
</feature>
<dbReference type="Pfam" id="PF05977">
    <property type="entry name" value="MFS_3"/>
    <property type="match status" value="1"/>
</dbReference>
<evidence type="ECO:0000256" key="7">
    <source>
        <dbReference type="SAM" id="Phobius"/>
    </source>
</evidence>
<keyword evidence="5 7" id="KW-1133">Transmembrane helix</keyword>
<gene>
    <name evidence="9" type="ORF">E1269_11635</name>
</gene>
<dbReference type="GO" id="GO:0022857">
    <property type="term" value="F:transmembrane transporter activity"/>
    <property type="evidence" value="ECO:0007669"/>
    <property type="project" value="InterPro"/>
</dbReference>
<feature type="transmembrane region" description="Helical" evidence="7">
    <location>
        <begin position="295"/>
        <end position="315"/>
    </location>
</feature>
<evidence type="ECO:0000256" key="5">
    <source>
        <dbReference type="ARBA" id="ARBA00022989"/>
    </source>
</evidence>
<evidence type="ECO:0000313" key="10">
    <source>
        <dbReference type="Proteomes" id="UP000294739"/>
    </source>
</evidence>
<dbReference type="Gene3D" id="1.20.1250.20">
    <property type="entry name" value="MFS general substrate transporter like domains"/>
    <property type="match status" value="1"/>
</dbReference>
<keyword evidence="10" id="KW-1185">Reference proteome</keyword>
<feature type="transmembrane region" description="Helical" evidence="7">
    <location>
        <begin position="22"/>
        <end position="50"/>
    </location>
</feature>
<dbReference type="PROSITE" id="PS50850">
    <property type="entry name" value="MFS"/>
    <property type="match status" value="1"/>
</dbReference>
<evidence type="ECO:0000256" key="1">
    <source>
        <dbReference type="ARBA" id="ARBA00004651"/>
    </source>
</evidence>
<keyword evidence="3" id="KW-1003">Cell membrane</keyword>
<dbReference type="Proteomes" id="UP000294739">
    <property type="component" value="Unassembled WGS sequence"/>
</dbReference>
<dbReference type="GO" id="GO:0005886">
    <property type="term" value="C:plasma membrane"/>
    <property type="evidence" value="ECO:0007669"/>
    <property type="project" value="UniProtKB-SubCell"/>
</dbReference>
<comment type="subcellular location">
    <subcellularLocation>
        <location evidence="1">Cell membrane</location>
        <topology evidence="1">Multi-pass membrane protein</topology>
    </subcellularLocation>
</comment>
<dbReference type="AlphaFoldDB" id="A0A4R5DBQ7"/>
<sequence>MTAVTDPAVSTRAWPNRNFRRLWLGSAVSTFGSEVAELAVPLLAIVALAATPGELGAVRTAQFLPFLLATLPLGVLVDRRRRLPLMIGADVGRFALMMIIPITVWAGVAGMELLYVVMFAAGVLTVLYQVADFAFLPEIVTHRQLVDANGKLAAAQSANEIGGRGFGGVIVQAVSAPFAVAINATGYLVSALSLRGIRVEEAARPVASARPSWSEITAGLREALRHRYIRALLGEATTFNFFNEIFVLGLMLFAVRELGLGPAQIGIVFTAGGIGSFLGAWFGSRVTGRFGYGRVLLIALVLGNTAPVLVVFTGTDPVASLVLLGAVFVVMGVGIGIANVHAVTVRQAALPERLRGRVNAAYRLISWGAIPLGAALGGGVAGLTDSRTTMVSGGTGMALATLWVAFSPVRRLASIDDARGAAPAG</sequence>
<dbReference type="PANTHER" id="PTHR23513:SF6">
    <property type="entry name" value="MAJOR FACILITATOR SUPERFAMILY ASSOCIATED DOMAIN-CONTAINING PROTEIN"/>
    <property type="match status" value="1"/>
</dbReference>
<dbReference type="OrthoDB" id="9815525at2"/>
<feature type="transmembrane region" description="Helical" evidence="7">
    <location>
        <begin position="91"/>
        <end position="108"/>
    </location>
</feature>
<feature type="transmembrane region" description="Helical" evidence="7">
    <location>
        <begin position="390"/>
        <end position="409"/>
    </location>
</feature>
<comment type="caution">
    <text evidence="9">The sequence shown here is derived from an EMBL/GenBank/DDBJ whole genome shotgun (WGS) entry which is preliminary data.</text>
</comment>
<evidence type="ECO:0000313" key="9">
    <source>
        <dbReference type="EMBL" id="TDE10347.1"/>
    </source>
</evidence>
<proteinExistence type="predicted"/>
<evidence type="ECO:0000256" key="3">
    <source>
        <dbReference type="ARBA" id="ARBA00022475"/>
    </source>
</evidence>
<dbReference type="EMBL" id="SMKZ01000014">
    <property type="protein sequence ID" value="TDE10347.1"/>
    <property type="molecule type" value="Genomic_DNA"/>
</dbReference>
<dbReference type="InterPro" id="IPR020846">
    <property type="entry name" value="MFS_dom"/>
</dbReference>
<dbReference type="CDD" id="cd06173">
    <property type="entry name" value="MFS_MefA_like"/>
    <property type="match status" value="1"/>
</dbReference>
<keyword evidence="2" id="KW-0813">Transport</keyword>
<keyword evidence="4 7" id="KW-0812">Transmembrane</keyword>
<organism evidence="9 10">
    <name type="scientific">Jiangella asiatica</name>
    <dbReference type="NCBI Taxonomy" id="2530372"/>
    <lineage>
        <taxon>Bacteria</taxon>
        <taxon>Bacillati</taxon>
        <taxon>Actinomycetota</taxon>
        <taxon>Actinomycetes</taxon>
        <taxon>Jiangellales</taxon>
        <taxon>Jiangellaceae</taxon>
        <taxon>Jiangella</taxon>
    </lineage>
</organism>
<evidence type="ECO:0000256" key="6">
    <source>
        <dbReference type="ARBA" id="ARBA00023136"/>
    </source>
</evidence>
<feature type="transmembrane region" description="Helical" evidence="7">
    <location>
        <begin position="62"/>
        <end position="79"/>
    </location>
</feature>
<feature type="transmembrane region" description="Helical" evidence="7">
    <location>
        <begin position="364"/>
        <end position="384"/>
    </location>
</feature>
<feature type="transmembrane region" description="Helical" evidence="7">
    <location>
        <begin position="261"/>
        <end position="283"/>
    </location>
</feature>
<reference evidence="9 10" key="1">
    <citation type="submission" date="2019-03" db="EMBL/GenBank/DDBJ databases">
        <title>Draft genome sequences of novel Actinobacteria.</title>
        <authorList>
            <person name="Sahin N."/>
            <person name="Ay H."/>
            <person name="Saygin H."/>
        </authorList>
    </citation>
    <scope>NUCLEOTIDE SEQUENCE [LARGE SCALE GENOMIC DNA]</scope>
    <source>
        <strain evidence="9 10">5K138</strain>
    </source>
</reference>
<protein>
    <submittedName>
        <fullName evidence="9">MFS transporter</fullName>
    </submittedName>
</protein>
<dbReference type="PANTHER" id="PTHR23513">
    <property type="entry name" value="INTEGRAL MEMBRANE EFFLUX PROTEIN-RELATED"/>
    <property type="match status" value="1"/>
</dbReference>
<dbReference type="InterPro" id="IPR036259">
    <property type="entry name" value="MFS_trans_sf"/>
</dbReference>
<dbReference type="InterPro" id="IPR010290">
    <property type="entry name" value="TM_effector"/>
</dbReference>